<dbReference type="GO" id="GO:0005829">
    <property type="term" value="C:cytosol"/>
    <property type="evidence" value="ECO:0007669"/>
    <property type="project" value="TreeGrafter"/>
</dbReference>
<dbReference type="EMBL" id="DWWJ01000097">
    <property type="protein sequence ID" value="HJC40990.1"/>
    <property type="molecule type" value="Genomic_DNA"/>
</dbReference>
<dbReference type="PANTHER" id="PTHR43434:SF1">
    <property type="entry name" value="PHOSPHOGLYCOLATE PHOSPHATASE"/>
    <property type="match status" value="1"/>
</dbReference>
<gene>
    <name evidence="1" type="ORF">H9701_05495</name>
</gene>
<name>A0A9D2NYV7_9FIRM</name>
<accession>A0A9D2NYV7</accession>
<dbReference type="SFLD" id="SFLDS00003">
    <property type="entry name" value="Haloacid_Dehalogenase"/>
    <property type="match status" value="1"/>
</dbReference>
<reference evidence="1" key="2">
    <citation type="submission" date="2021-04" db="EMBL/GenBank/DDBJ databases">
        <authorList>
            <person name="Gilroy R."/>
        </authorList>
    </citation>
    <scope>NUCLEOTIDE SEQUENCE</scope>
    <source>
        <strain evidence="1">CHK186-1790</strain>
    </source>
</reference>
<organism evidence="1 2">
    <name type="scientific">Candidatus Intestinimonas pullistercoris</name>
    <dbReference type="NCBI Taxonomy" id="2838623"/>
    <lineage>
        <taxon>Bacteria</taxon>
        <taxon>Bacillati</taxon>
        <taxon>Bacillota</taxon>
        <taxon>Clostridia</taxon>
        <taxon>Eubacteriales</taxon>
        <taxon>Intestinimonas</taxon>
    </lineage>
</organism>
<dbReference type="InterPro" id="IPR036412">
    <property type="entry name" value="HAD-like_sf"/>
</dbReference>
<dbReference type="SFLD" id="SFLDG01135">
    <property type="entry name" value="C1.5.6:_HAD__Beta-PGM__Phospha"/>
    <property type="match status" value="1"/>
</dbReference>
<comment type="caution">
    <text evidence="1">The sequence shown here is derived from an EMBL/GenBank/DDBJ whole genome shotgun (WGS) entry which is preliminary data.</text>
</comment>
<dbReference type="SFLD" id="SFLDG01129">
    <property type="entry name" value="C1.5:_HAD__Beta-PGM__Phosphata"/>
    <property type="match status" value="1"/>
</dbReference>
<evidence type="ECO:0000313" key="2">
    <source>
        <dbReference type="Proteomes" id="UP000823882"/>
    </source>
</evidence>
<dbReference type="InterPro" id="IPR023214">
    <property type="entry name" value="HAD_sf"/>
</dbReference>
<dbReference type="Proteomes" id="UP000823882">
    <property type="component" value="Unassembled WGS sequence"/>
</dbReference>
<dbReference type="Gene3D" id="3.40.50.1000">
    <property type="entry name" value="HAD superfamily/HAD-like"/>
    <property type="match status" value="1"/>
</dbReference>
<protein>
    <submittedName>
        <fullName evidence="1">HAD hydrolase-like protein</fullName>
    </submittedName>
</protein>
<sequence length="233" mass="25142">MRSFPKKILALQRRRSALARYQAVIFDLDGTLLDTLEDLADSTNFALAAHGFPRRSLEEVRRFVGNGVGNLIRRAVPEGTSPEAVERCLADFKAHYLTNMQNKTHPYPGIPELLKALKAAGCPAAVVSNKFDGAVKGLCRDYFGGLLPVALGETPERRKKPAPDLVVSCLEALGVPASGAVYVGDSDVDIQTADNAGLPCLSVTWGFRDRSFLLEHGASVLAETPQELLGLLL</sequence>
<dbReference type="GO" id="GO:0006281">
    <property type="term" value="P:DNA repair"/>
    <property type="evidence" value="ECO:0007669"/>
    <property type="project" value="TreeGrafter"/>
</dbReference>
<dbReference type="Gene3D" id="1.10.150.240">
    <property type="entry name" value="Putative phosphatase, domain 2"/>
    <property type="match status" value="1"/>
</dbReference>
<dbReference type="InterPro" id="IPR023198">
    <property type="entry name" value="PGP-like_dom2"/>
</dbReference>
<dbReference type="PANTHER" id="PTHR43434">
    <property type="entry name" value="PHOSPHOGLYCOLATE PHOSPHATASE"/>
    <property type="match status" value="1"/>
</dbReference>
<dbReference type="AlphaFoldDB" id="A0A9D2NYV7"/>
<dbReference type="InterPro" id="IPR050155">
    <property type="entry name" value="HAD-like_hydrolase_sf"/>
</dbReference>
<evidence type="ECO:0000313" key="1">
    <source>
        <dbReference type="EMBL" id="HJC40990.1"/>
    </source>
</evidence>
<dbReference type="SUPFAM" id="SSF56784">
    <property type="entry name" value="HAD-like"/>
    <property type="match status" value="1"/>
</dbReference>
<dbReference type="GO" id="GO:0008967">
    <property type="term" value="F:phosphoglycolate phosphatase activity"/>
    <property type="evidence" value="ECO:0007669"/>
    <property type="project" value="TreeGrafter"/>
</dbReference>
<dbReference type="Pfam" id="PF13419">
    <property type="entry name" value="HAD_2"/>
    <property type="match status" value="1"/>
</dbReference>
<keyword evidence="1" id="KW-0378">Hydrolase</keyword>
<reference evidence="1" key="1">
    <citation type="journal article" date="2021" name="PeerJ">
        <title>Extensive microbial diversity within the chicken gut microbiome revealed by metagenomics and culture.</title>
        <authorList>
            <person name="Gilroy R."/>
            <person name="Ravi A."/>
            <person name="Getino M."/>
            <person name="Pursley I."/>
            <person name="Horton D.L."/>
            <person name="Alikhan N.F."/>
            <person name="Baker D."/>
            <person name="Gharbi K."/>
            <person name="Hall N."/>
            <person name="Watson M."/>
            <person name="Adriaenssens E.M."/>
            <person name="Foster-Nyarko E."/>
            <person name="Jarju S."/>
            <person name="Secka A."/>
            <person name="Antonio M."/>
            <person name="Oren A."/>
            <person name="Chaudhuri R.R."/>
            <person name="La Ragione R."/>
            <person name="Hildebrand F."/>
            <person name="Pallen M.J."/>
        </authorList>
    </citation>
    <scope>NUCLEOTIDE SEQUENCE</scope>
    <source>
        <strain evidence="1">CHK186-1790</strain>
    </source>
</reference>
<dbReference type="InterPro" id="IPR041492">
    <property type="entry name" value="HAD_2"/>
</dbReference>
<proteinExistence type="predicted"/>